<evidence type="ECO:0000256" key="1">
    <source>
        <dbReference type="SAM" id="MobiDB-lite"/>
    </source>
</evidence>
<dbReference type="KEGG" id="pdic:118497248"/>
<feature type="region of interest" description="Disordered" evidence="1">
    <location>
        <begin position="76"/>
        <end position="137"/>
    </location>
</feature>
<feature type="region of interest" description="Disordered" evidence="1">
    <location>
        <begin position="240"/>
        <end position="261"/>
    </location>
</feature>
<gene>
    <name evidence="3" type="primary">LOC118497248</name>
</gene>
<proteinExistence type="predicted"/>
<evidence type="ECO:0000313" key="2">
    <source>
        <dbReference type="Proteomes" id="UP000504628"/>
    </source>
</evidence>
<protein>
    <submittedName>
        <fullName evidence="3">Uncharacterized protein LOC118497248</fullName>
    </submittedName>
</protein>
<dbReference type="InParanoid" id="A0A7E6CJC9"/>
<sequence length="261" mass="28294">MVILNRTGSLSEAGQEKCHFTQLTALLDKDAYYVKSLLSSFVLWENGKQYRDTLLSPAEVKEAVLTSRGEAERGFRTRTHRLPGRPATAASRLQSPAAWSASGTSEDSLAEETLSSLSAQGQQRVGERDGEQGAGLPSLVVPAASRDAGAVRVHPAARESRRLGFACSVAEMPWVLGIRRSRLAVQIQPSGPTKSSGGAWWLRRLTEREKHQLVVSHTHQDPGWSVPEPGIKTHNPDVTAPPGATCFNRKPPASGPENIYL</sequence>
<evidence type="ECO:0000313" key="3">
    <source>
        <dbReference type="RefSeq" id="XP_035866991.1"/>
    </source>
</evidence>
<dbReference type="RefSeq" id="XP_035866991.1">
    <property type="nucleotide sequence ID" value="XM_036011098.1"/>
</dbReference>
<dbReference type="GeneID" id="118497248"/>
<organism evidence="2 3">
    <name type="scientific">Phyllostomus discolor</name>
    <name type="common">pale spear-nosed bat</name>
    <dbReference type="NCBI Taxonomy" id="89673"/>
    <lineage>
        <taxon>Eukaryota</taxon>
        <taxon>Metazoa</taxon>
        <taxon>Chordata</taxon>
        <taxon>Craniata</taxon>
        <taxon>Vertebrata</taxon>
        <taxon>Euteleostomi</taxon>
        <taxon>Mammalia</taxon>
        <taxon>Eutheria</taxon>
        <taxon>Laurasiatheria</taxon>
        <taxon>Chiroptera</taxon>
        <taxon>Yangochiroptera</taxon>
        <taxon>Phyllostomidae</taxon>
        <taxon>Phyllostominae</taxon>
        <taxon>Phyllostomus</taxon>
    </lineage>
</organism>
<reference evidence="3" key="1">
    <citation type="submission" date="2025-08" db="UniProtKB">
        <authorList>
            <consortium name="RefSeq"/>
        </authorList>
    </citation>
    <scope>IDENTIFICATION</scope>
    <source>
        <tissue evidence="3">Muscle</tissue>
    </source>
</reference>
<name>A0A7E6CJC9_9CHIR</name>
<dbReference type="AlphaFoldDB" id="A0A7E6CJC9"/>
<keyword evidence="2" id="KW-1185">Reference proteome</keyword>
<feature type="compositionally biased region" description="Low complexity" evidence="1">
    <location>
        <begin position="104"/>
        <end position="119"/>
    </location>
</feature>
<dbReference type="Proteomes" id="UP000504628">
    <property type="component" value="Chromosome 11"/>
</dbReference>
<accession>A0A7E6CJC9</accession>